<dbReference type="AlphaFoldDB" id="A0A5C9A3A7"/>
<feature type="domain" description="SecA family profile" evidence="1">
    <location>
        <begin position="1"/>
        <end position="487"/>
    </location>
</feature>
<evidence type="ECO:0000313" key="3">
    <source>
        <dbReference type="Proteomes" id="UP000321039"/>
    </source>
</evidence>
<dbReference type="Pfam" id="PF07517">
    <property type="entry name" value="SecA_DEAD"/>
    <property type="match status" value="1"/>
</dbReference>
<reference evidence="2 3" key="1">
    <citation type="submission" date="2019-08" db="EMBL/GenBank/DDBJ databases">
        <title>Parahaliea maris sp. nov., isolated from the surface seawater.</title>
        <authorList>
            <person name="Liu Y."/>
        </authorList>
    </citation>
    <scope>NUCLEOTIDE SEQUENCE [LARGE SCALE GENOMIC DNA]</scope>
    <source>
        <strain evidence="2 3">HSLHS9</strain>
    </source>
</reference>
<dbReference type="Proteomes" id="UP000321039">
    <property type="component" value="Unassembled WGS sequence"/>
</dbReference>
<dbReference type="Gene3D" id="3.40.50.300">
    <property type="entry name" value="P-loop containing nucleotide triphosphate hydrolases"/>
    <property type="match status" value="1"/>
</dbReference>
<comment type="caution">
    <text evidence="2">The sequence shown here is derived from an EMBL/GenBank/DDBJ whole genome shotgun (WGS) entry which is preliminary data.</text>
</comment>
<name>A0A5C9A3A7_9GAMM</name>
<dbReference type="InterPro" id="IPR011115">
    <property type="entry name" value="SecA_DEAD"/>
</dbReference>
<gene>
    <name evidence="2" type="ORF">FV139_04660</name>
</gene>
<dbReference type="GO" id="GO:0017038">
    <property type="term" value="P:protein import"/>
    <property type="evidence" value="ECO:0007669"/>
    <property type="project" value="InterPro"/>
</dbReference>
<dbReference type="Gene3D" id="3.90.1440.10">
    <property type="entry name" value="SecA, preprotein cross-linking domain"/>
    <property type="match status" value="1"/>
</dbReference>
<evidence type="ECO:0000259" key="1">
    <source>
        <dbReference type="PROSITE" id="PS51196"/>
    </source>
</evidence>
<protein>
    <recommendedName>
        <fullName evidence="1">SecA family profile domain-containing protein</fullName>
    </recommendedName>
</protein>
<dbReference type="GO" id="GO:0005524">
    <property type="term" value="F:ATP binding"/>
    <property type="evidence" value="ECO:0007669"/>
    <property type="project" value="InterPro"/>
</dbReference>
<dbReference type="InterPro" id="IPR027417">
    <property type="entry name" value="P-loop_NTPase"/>
</dbReference>
<organism evidence="2 3">
    <name type="scientific">Parahaliea maris</name>
    <dbReference type="NCBI Taxonomy" id="2716870"/>
    <lineage>
        <taxon>Bacteria</taxon>
        <taxon>Pseudomonadati</taxon>
        <taxon>Pseudomonadota</taxon>
        <taxon>Gammaproteobacteria</taxon>
        <taxon>Cellvibrionales</taxon>
        <taxon>Halieaceae</taxon>
        <taxon>Parahaliea</taxon>
    </lineage>
</organism>
<dbReference type="RefSeq" id="WP_148067107.1">
    <property type="nucleotide sequence ID" value="NZ_VRZA01000002.1"/>
</dbReference>
<dbReference type="EMBL" id="VRZA01000002">
    <property type="protein sequence ID" value="TXS95196.1"/>
    <property type="molecule type" value="Genomic_DNA"/>
</dbReference>
<dbReference type="InterPro" id="IPR014018">
    <property type="entry name" value="SecA_motor_DEAD"/>
</dbReference>
<accession>A0A5C9A3A7</accession>
<evidence type="ECO:0000313" key="2">
    <source>
        <dbReference type="EMBL" id="TXS95196.1"/>
    </source>
</evidence>
<dbReference type="PROSITE" id="PS51196">
    <property type="entry name" value="SECA_MOTOR_DEAD"/>
    <property type="match status" value="1"/>
</dbReference>
<keyword evidence="3" id="KW-1185">Reference proteome</keyword>
<dbReference type="SMART" id="SM00957">
    <property type="entry name" value="SecA_DEAD"/>
    <property type="match status" value="1"/>
</dbReference>
<sequence>MDRLEYPERPDPGFRWKLRLERSLLRLPMRWQHYRVRREALRISRAASPDTPTTGHIPEEGYDWTGKAVARWYRQRQADGSQDDLLIGTLALARGMLVQRSPGASQQALLNAICEALTLSGERVHIVTAGDDASQRLRAELSARQIAYGDGIPARPVWPVGLVTALTPVAERRAAYLAPVTVLSAREALRDYLNDRVHADGNRGEIGRRLGRLAGIDSMARLRMRGLPTGIIVGAREVLVEQACEPLFLGEPSPAAQEKSWADTALVLARQLEHGTDYCHSAGGAMELTGAGRLRLESLCAGSDGSWCNRVRREADVALELQALAMGAGRQYRVAEGNIELPRGTAPPEGLIQLLQCREGLPVSGRTAVRARLTAQRFFRRYQRLAAIDGDMGPIRDELWRIYGLAGFPLDPPVASTGTRLPGLSDRDQRILAAICARVPTLAPHARSLVTRWRQRQTRRRGERLRASMLRLDQQVGSLTAFSGRPE</sequence>
<proteinExistence type="predicted"/>
<dbReference type="GO" id="GO:0016020">
    <property type="term" value="C:membrane"/>
    <property type="evidence" value="ECO:0007669"/>
    <property type="project" value="InterPro"/>
</dbReference>